<dbReference type="Proteomes" id="UP000243205">
    <property type="component" value="Unassembled WGS sequence"/>
</dbReference>
<evidence type="ECO:0000256" key="9">
    <source>
        <dbReference type="ARBA" id="ARBA00047937"/>
    </source>
</evidence>
<evidence type="ECO:0000256" key="8">
    <source>
        <dbReference type="ARBA" id="ARBA00023146"/>
    </source>
</evidence>
<comment type="subunit">
    <text evidence="10">Tetramer of two alpha and two beta subunits.</text>
</comment>
<dbReference type="GO" id="GO:0005524">
    <property type="term" value="F:ATP binding"/>
    <property type="evidence" value="ECO:0007669"/>
    <property type="project" value="UniProtKB-UniRule"/>
</dbReference>
<accession>A0A1G6XY33</accession>
<dbReference type="Pfam" id="PF02092">
    <property type="entry name" value="tRNA_synt_2f"/>
    <property type="match status" value="1"/>
</dbReference>
<dbReference type="STRING" id="57664.SAMN05661003_101438"/>
<dbReference type="AlphaFoldDB" id="A0A1G6XY33"/>
<dbReference type="PROSITE" id="PS50861">
    <property type="entry name" value="AA_TRNA_LIGASE_II_GLYAB"/>
    <property type="match status" value="1"/>
</dbReference>
<keyword evidence="13" id="KW-1185">Reference proteome</keyword>
<evidence type="ECO:0000256" key="2">
    <source>
        <dbReference type="ARBA" id="ARBA00008226"/>
    </source>
</evidence>
<dbReference type="InterPro" id="IPR008909">
    <property type="entry name" value="DALR_anticod-bd"/>
</dbReference>
<evidence type="ECO:0000256" key="4">
    <source>
        <dbReference type="ARBA" id="ARBA00022598"/>
    </source>
</evidence>
<dbReference type="PANTHER" id="PTHR30075:SF2">
    <property type="entry name" value="GLYCINE--TRNA LIGASE, CHLOROPLASTIC_MITOCHONDRIAL 2"/>
    <property type="match status" value="1"/>
</dbReference>
<keyword evidence="3 10" id="KW-0963">Cytoplasm</keyword>
<dbReference type="GO" id="GO:0006426">
    <property type="term" value="P:glycyl-tRNA aminoacylation"/>
    <property type="evidence" value="ECO:0007669"/>
    <property type="project" value="UniProtKB-UniRule"/>
</dbReference>
<keyword evidence="7 10" id="KW-0648">Protein biosynthesis</keyword>
<dbReference type="GO" id="GO:0005829">
    <property type="term" value="C:cytosol"/>
    <property type="evidence" value="ECO:0007669"/>
    <property type="project" value="TreeGrafter"/>
</dbReference>
<dbReference type="InterPro" id="IPR006194">
    <property type="entry name" value="Gly-tRNA-synth_heterodimer"/>
</dbReference>
<evidence type="ECO:0000256" key="7">
    <source>
        <dbReference type="ARBA" id="ARBA00022917"/>
    </source>
</evidence>
<dbReference type="NCBIfam" id="TIGR00211">
    <property type="entry name" value="glyS"/>
    <property type="match status" value="1"/>
</dbReference>
<evidence type="ECO:0000313" key="13">
    <source>
        <dbReference type="Proteomes" id="UP000243205"/>
    </source>
</evidence>
<dbReference type="Pfam" id="PF05746">
    <property type="entry name" value="DALR_1"/>
    <property type="match status" value="1"/>
</dbReference>
<keyword evidence="6 10" id="KW-0067">ATP-binding</keyword>
<dbReference type="OrthoDB" id="9775440at2"/>
<sequence length="688" mass="75926">MAKELFLEIGTEEIPAGFLPTALRDLDSMIRREFDSARIAYGAVQTFATPRRLVLVVSDVAEQQQRQQVEIAGPSVQVAFDAEGQPTRAALGFARSNGVEVADLEQRQTDKGTYLFLSRVIEGQPVADQLPEMLQRLVTGLSFRKSMRWADLDVRFARPVHWLVALFGGELVPVRFGNLASGRTSRGHRFMAPAAFEVADFNDYLTKTREHFVIVDAAERKRIIADEIARVAREHGGALNVDEQLLDEVAYLVEYPTPLCGSFDEAFLQLPDELLITSMKAHQRYFTLTDPQGRLLPKFITISNTRPVDPAVVVRGNERVLRARLSDAMFFWKEDQKHKLESRLDALKNVVYQAQLGTSYEKVERFTALAETLAQQLKPADVELTRRAARLAKCDLETGMVYEFPELQGVMGREYARLEGENPRVALAIYEHYLPVQAGGALPTDDIGAFVSLADKLDTLCGCFGVGLIPTGTADPYALRRSAIGILNIILDRGYVLSLPTCVAQAVAALEPKLTRPAGQVQDEVVTFLRQRLLNMLTAQEFPADVVEAVLAVRFDDVCDARRRVQALADFKQQDGFAALAATFKRAGNIIKGHSAGPVDPARCEQPCEAALLAALEQVEQALVTDLQVADYAAALQRIAGLRPAVDAFFDGVMVMVEDTAVKDNRLALLTRVSSLFSGLADFSRLTA</sequence>
<dbReference type="GO" id="GO:0004820">
    <property type="term" value="F:glycine-tRNA ligase activity"/>
    <property type="evidence" value="ECO:0007669"/>
    <property type="project" value="UniProtKB-UniRule"/>
</dbReference>
<evidence type="ECO:0000256" key="1">
    <source>
        <dbReference type="ARBA" id="ARBA00004496"/>
    </source>
</evidence>
<evidence type="ECO:0000256" key="6">
    <source>
        <dbReference type="ARBA" id="ARBA00022840"/>
    </source>
</evidence>
<evidence type="ECO:0000256" key="3">
    <source>
        <dbReference type="ARBA" id="ARBA00022490"/>
    </source>
</evidence>
<comment type="catalytic activity">
    <reaction evidence="9 10">
        <text>tRNA(Gly) + glycine + ATP = glycyl-tRNA(Gly) + AMP + diphosphate</text>
        <dbReference type="Rhea" id="RHEA:16013"/>
        <dbReference type="Rhea" id="RHEA-COMP:9664"/>
        <dbReference type="Rhea" id="RHEA-COMP:9683"/>
        <dbReference type="ChEBI" id="CHEBI:30616"/>
        <dbReference type="ChEBI" id="CHEBI:33019"/>
        <dbReference type="ChEBI" id="CHEBI:57305"/>
        <dbReference type="ChEBI" id="CHEBI:78442"/>
        <dbReference type="ChEBI" id="CHEBI:78522"/>
        <dbReference type="ChEBI" id="CHEBI:456215"/>
        <dbReference type="EC" id="6.1.1.14"/>
    </reaction>
</comment>
<dbReference type="HAMAP" id="MF_00255">
    <property type="entry name" value="Gly_tRNA_synth_beta"/>
    <property type="match status" value="1"/>
</dbReference>
<comment type="similarity">
    <text evidence="2 10">Belongs to the class-II aminoacyl-tRNA synthetase family.</text>
</comment>
<evidence type="ECO:0000256" key="10">
    <source>
        <dbReference type="HAMAP-Rule" id="MF_00255"/>
    </source>
</evidence>
<dbReference type="PANTHER" id="PTHR30075">
    <property type="entry name" value="GLYCYL-TRNA SYNTHETASE"/>
    <property type="match status" value="1"/>
</dbReference>
<reference evidence="13" key="1">
    <citation type="submission" date="2016-10" db="EMBL/GenBank/DDBJ databases">
        <authorList>
            <person name="Varghese N."/>
            <person name="Submissions S."/>
        </authorList>
    </citation>
    <scope>NUCLEOTIDE SEQUENCE [LARGE SCALE GENOMIC DNA]</scope>
    <source>
        <strain evidence="13">DSM 8987</strain>
    </source>
</reference>
<dbReference type="PRINTS" id="PR01045">
    <property type="entry name" value="TRNASYNTHGB"/>
</dbReference>
<evidence type="ECO:0000259" key="11">
    <source>
        <dbReference type="Pfam" id="PF05746"/>
    </source>
</evidence>
<protein>
    <recommendedName>
        <fullName evidence="10">Glycine--tRNA ligase beta subunit</fullName>
        <ecNumber evidence="10">6.1.1.14</ecNumber>
    </recommendedName>
    <alternativeName>
        <fullName evidence="10">Glycyl-tRNA synthetase beta subunit</fullName>
        <shortName evidence="10">GlyRS</shortName>
    </alternativeName>
</protein>
<proteinExistence type="inferred from homology"/>
<dbReference type="GO" id="GO:0006420">
    <property type="term" value="P:arginyl-tRNA aminoacylation"/>
    <property type="evidence" value="ECO:0007669"/>
    <property type="project" value="InterPro"/>
</dbReference>
<keyword evidence="5 10" id="KW-0547">Nucleotide-binding</keyword>
<name>A0A1G6XY33_9BACT</name>
<organism evidence="12 13">
    <name type="scientific">Desulfuromonas thiophila</name>
    <dbReference type="NCBI Taxonomy" id="57664"/>
    <lineage>
        <taxon>Bacteria</taxon>
        <taxon>Pseudomonadati</taxon>
        <taxon>Thermodesulfobacteriota</taxon>
        <taxon>Desulfuromonadia</taxon>
        <taxon>Desulfuromonadales</taxon>
        <taxon>Desulfuromonadaceae</taxon>
        <taxon>Desulfuromonas</taxon>
    </lineage>
</organism>
<keyword evidence="8 10" id="KW-0030">Aminoacyl-tRNA synthetase</keyword>
<dbReference type="EMBL" id="FNAQ01000001">
    <property type="protein sequence ID" value="SDD82932.1"/>
    <property type="molecule type" value="Genomic_DNA"/>
</dbReference>
<comment type="subcellular location">
    <subcellularLocation>
        <location evidence="1 10">Cytoplasm</location>
    </subcellularLocation>
</comment>
<dbReference type="InterPro" id="IPR015944">
    <property type="entry name" value="Gly-tRNA-synth_bsu"/>
</dbReference>
<feature type="domain" description="DALR anticodon binding" evidence="11">
    <location>
        <begin position="585"/>
        <end position="677"/>
    </location>
</feature>
<dbReference type="SUPFAM" id="SSF109604">
    <property type="entry name" value="HD-domain/PDEase-like"/>
    <property type="match status" value="1"/>
</dbReference>
<evidence type="ECO:0000313" key="12">
    <source>
        <dbReference type="EMBL" id="SDD82932.1"/>
    </source>
</evidence>
<evidence type="ECO:0000256" key="5">
    <source>
        <dbReference type="ARBA" id="ARBA00022741"/>
    </source>
</evidence>
<gene>
    <name evidence="10" type="primary">glyS</name>
    <name evidence="12" type="ORF">SAMN05661003_101438</name>
</gene>
<keyword evidence="4 10" id="KW-0436">Ligase</keyword>
<dbReference type="EC" id="6.1.1.14" evidence="10"/>
<dbReference type="RefSeq" id="WP_092075786.1">
    <property type="nucleotide sequence ID" value="NZ_FNAQ01000001.1"/>
</dbReference>
<dbReference type="GO" id="GO:0004814">
    <property type="term" value="F:arginine-tRNA ligase activity"/>
    <property type="evidence" value="ECO:0007669"/>
    <property type="project" value="InterPro"/>
</dbReference>